<keyword evidence="3" id="KW-1185">Reference proteome</keyword>
<protein>
    <submittedName>
        <fullName evidence="1">Uncharacterized protein</fullName>
    </submittedName>
</protein>
<accession>A0A653BDS1</accession>
<dbReference type="EMBL" id="CAACVG010004003">
    <property type="protein sequence ID" value="VEN38037.1"/>
    <property type="molecule type" value="Genomic_DNA"/>
</dbReference>
<gene>
    <name evidence="1" type="ORF">CALMAC_LOCUS183</name>
    <name evidence="2" type="ORF">CALMAC_LOCUS3067</name>
</gene>
<evidence type="ECO:0000313" key="3">
    <source>
        <dbReference type="Proteomes" id="UP000410492"/>
    </source>
</evidence>
<proteinExistence type="predicted"/>
<name>A0A653BDS1_CALMS</name>
<evidence type="ECO:0000313" key="1">
    <source>
        <dbReference type="EMBL" id="VEN33730.1"/>
    </source>
</evidence>
<sequence>MEEWGNSCLNDGNQEKLEFCVGKTVQFSTW</sequence>
<dbReference type="EMBL" id="CAACVG010000216">
    <property type="protein sequence ID" value="VEN33730.1"/>
    <property type="molecule type" value="Genomic_DNA"/>
</dbReference>
<organism evidence="1 3">
    <name type="scientific">Callosobruchus maculatus</name>
    <name type="common">Southern cowpea weevil</name>
    <name type="synonym">Pulse bruchid</name>
    <dbReference type="NCBI Taxonomy" id="64391"/>
    <lineage>
        <taxon>Eukaryota</taxon>
        <taxon>Metazoa</taxon>
        <taxon>Ecdysozoa</taxon>
        <taxon>Arthropoda</taxon>
        <taxon>Hexapoda</taxon>
        <taxon>Insecta</taxon>
        <taxon>Pterygota</taxon>
        <taxon>Neoptera</taxon>
        <taxon>Endopterygota</taxon>
        <taxon>Coleoptera</taxon>
        <taxon>Polyphaga</taxon>
        <taxon>Cucujiformia</taxon>
        <taxon>Chrysomeloidea</taxon>
        <taxon>Chrysomelidae</taxon>
        <taxon>Bruchinae</taxon>
        <taxon>Bruchini</taxon>
        <taxon>Callosobruchus</taxon>
    </lineage>
</organism>
<reference evidence="1 3" key="1">
    <citation type="submission" date="2019-01" db="EMBL/GenBank/DDBJ databases">
        <authorList>
            <person name="Sayadi A."/>
        </authorList>
    </citation>
    <scope>NUCLEOTIDE SEQUENCE [LARGE SCALE GENOMIC DNA]</scope>
</reference>
<evidence type="ECO:0000313" key="2">
    <source>
        <dbReference type="EMBL" id="VEN38037.1"/>
    </source>
</evidence>
<dbReference type="AlphaFoldDB" id="A0A653BDS1"/>
<dbReference type="Proteomes" id="UP000410492">
    <property type="component" value="Unassembled WGS sequence"/>
</dbReference>